<dbReference type="FunFam" id="3.40.190.290:FF:000001">
    <property type="entry name" value="Transcriptional regulator, LysR family"/>
    <property type="match status" value="1"/>
</dbReference>
<accession>A0A9X1FUZ3</accession>
<dbReference type="GO" id="GO:0043565">
    <property type="term" value="F:sequence-specific DNA binding"/>
    <property type="evidence" value="ECO:0007669"/>
    <property type="project" value="TreeGrafter"/>
</dbReference>
<dbReference type="RefSeq" id="WP_219501747.1">
    <property type="nucleotide sequence ID" value="NZ_JAHXDN010000002.1"/>
</dbReference>
<dbReference type="GO" id="GO:0003700">
    <property type="term" value="F:DNA-binding transcription factor activity"/>
    <property type="evidence" value="ECO:0007669"/>
    <property type="project" value="InterPro"/>
</dbReference>
<dbReference type="EMBL" id="JAHXDN010000002">
    <property type="protein sequence ID" value="MBW4708216.1"/>
    <property type="molecule type" value="Genomic_DNA"/>
</dbReference>
<dbReference type="FunFam" id="1.10.10.10:FF:000001">
    <property type="entry name" value="LysR family transcriptional regulator"/>
    <property type="match status" value="1"/>
</dbReference>
<dbReference type="Pfam" id="PF00126">
    <property type="entry name" value="HTH_1"/>
    <property type="match status" value="1"/>
</dbReference>
<dbReference type="CDD" id="cd08422">
    <property type="entry name" value="PBP2_CrgA_like"/>
    <property type="match status" value="1"/>
</dbReference>
<dbReference type="Proteomes" id="UP001138661">
    <property type="component" value="Unassembled WGS sequence"/>
</dbReference>
<dbReference type="InterPro" id="IPR000847">
    <property type="entry name" value="LysR_HTH_N"/>
</dbReference>
<dbReference type="GO" id="GO:0006351">
    <property type="term" value="P:DNA-templated transcription"/>
    <property type="evidence" value="ECO:0007669"/>
    <property type="project" value="TreeGrafter"/>
</dbReference>
<gene>
    <name evidence="6" type="ORF">KX928_10510</name>
</gene>
<comment type="caution">
    <text evidence="6">The sequence shown here is derived from an EMBL/GenBank/DDBJ whole genome shotgun (WGS) entry which is preliminary data.</text>
</comment>
<reference evidence="6" key="1">
    <citation type="submission" date="2021-07" db="EMBL/GenBank/DDBJ databases">
        <title>Roseobacter insulae sp. nov., isolated from a tidal flat.</title>
        <authorList>
            <person name="Park S."/>
            <person name="Yoon J.-H."/>
        </authorList>
    </citation>
    <scope>NUCLEOTIDE SEQUENCE</scope>
    <source>
        <strain evidence="6">YSTF-M11</strain>
    </source>
</reference>
<name>A0A9X1FUZ3_9RHOB</name>
<evidence type="ECO:0000256" key="2">
    <source>
        <dbReference type="ARBA" id="ARBA00023015"/>
    </source>
</evidence>
<dbReference type="AlphaFoldDB" id="A0A9X1FUZ3"/>
<protein>
    <submittedName>
        <fullName evidence="6">LysR family transcriptional regulator</fullName>
    </submittedName>
</protein>
<evidence type="ECO:0000313" key="7">
    <source>
        <dbReference type="Proteomes" id="UP001138661"/>
    </source>
</evidence>
<feature type="domain" description="HTH lysR-type" evidence="5">
    <location>
        <begin position="1"/>
        <end position="59"/>
    </location>
</feature>
<dbReference type="PANTHER" id="PTHR30537:SF35">
    <property type="entry name" value="TRANSCRIPTIONAL REGULATORY PROTEIN"/>
    <property type="match status" value="1"/>
</dbReference>
<dbReference type="Pfam" id="PF03466">
    <property type="entry name" value="LysR_substrate"/>
    <property type="match status" value="1"/>
</dbReference>
<dbReference type="PANTHER" id="PTHR30537">
    <property type="entry name" value="HTH-TYPE TRANSCRIPTIONAL REGULATOR"/>
    <property type="match status" value="1"/>
</dbReference>
<keyword evidence="3" id="KW-0238">DNA-binding</keyword>
<proteinExistence type="inferred from homology"/>
<sequence length="296" mass="32146">MDKIETMRAFAAVAQDKSFTAAAKRLGVSTKLVSKYVAQLENRLAVQLFNRTTRSVALTDSGQAYLERCKSLLEQFDELDALVQDRQTALSGPIRLTAPTGFGSTKLIPPLRDFMQTHPGVTLDLRLTDTRVALVEEGLDLAIRIGALPDSTLVARKLSDMPLVICASPDYLATHGTPDHPAALSTHSCLINDGRLAPETWPFFKNGRSHAIHVSGGFHANAPAAIAEMAMGGLGVAMSPMYAVETALATGQLLRLFADYKTEDMGLYALYPPNRHLTSRVRALIDHLVGSYAGRW</sequence>
<dbReference type="PROSITE" id="PS50931">
    <property type="entry name" value="HTH_LYSR"/>
    <property type="match status" value="1"/>
</dbReference>
<dbReference type="InterPro" id="IPR005119">
    <property type="entry name" value="LysR_subst-bd"/>
</dbReference>
<evidence type="ECO:0000259" key="5">
    <source>
        <dbReference type="PROSITE" id="PS50931"/>
    </source>
</evidence>
<keyword evidence="7" id="KW-1185">Reference proteome</keyword>
<keyword evidence="2" id="KW-0805">Transcription regulation</keyword>
<evidence type="ECO:0000256" key="3">
    <source>
        <dbReference type="ARBA" id="ARBA00023125"/>
    </source>
</evidence>
<evidence type="ECO:0000313" key="6">
    <source>
        <dbReference type="EMBL" id="MBW4708216.1"/>
    </source>
</evidence>
<keyword evidence="4" id="KW-0804">Transcription</keyword>
<evidence type="ECO:0000256" key="4">
    <source>
        <dbReference type="ARBA" id="ARBA00023163"/>
    </source>
</evidence>
<comment type="similarity">
    <text evidence="1">Belongs to the LysR transcriptional regulatory family.</text>
</comment>
<dbReference type="InterPro" id="IPR058163">
    <property type="entry name" value="LysR-type_TF_proteobact-type"/>
</dbReference>
<evidence type="ECO:0000256" key="1">
    <source>
        <dbReference type="ARBA" id="ARBA00009437"/>
    </source>
</evidence>
<organism evidence="6 7">
    <name type="scientific">Roseobacter insulae</name>
    <dbReference type="NCBI Taxonomy" id="2859783"/>
    <lineage>
        <taxon>Bacteria</taxon>
        <taxon>Pseudomonadati</taxon>
        <taxon>Pseudomonadota</taxon>
        <taxon>Alphaproteobacteria</taxon>
        <taxon>Rhodobacterales</taxon>
        <taxon>Roseobacteraceae</taxon>
        <taxon>Roseobacter</taxon>
    </lineage>
</organism>